<evidence type="ECO:0000313" key="9">
    <source>
        <dbReference type="Proteomes" id="UP001597380"/>
    </source>
</evidence>
<evidence type="ECO:0000256" key="1">
    <source>
        <dbReference type="ARBA" id="ARBA00004459"/>
    </source>
</evidence>
<keyword evidence="2" id="KW-0732">Signal</keyword>
<comment type="subcellular location">
    <subcellularLocation>
        <location evidence="1">Cell outer membrane</location>
        <topology evidence="1">Lipid-anchor</topology>
    </subcellularLocation>
</comment>
<evidence type="ECO:0000313" key="8">
    <source>
        <dbReference type="EMBL" id="MFD2096051.1"/>
    </source>
</evidence>
<evidence type="ECO:0000256" key="5">
    <source>
        <dbReference type="ARBA" id="ARBA00023237"/>
    </source>
</evidence>
<sequence length="53" mass="5395">MDKRIGATLALTLMLAAGCGNKGALYLPEDASKAEKPEQVSEPAPQPAPAADS</sequence>
<dbReference type="InterPro" id="IPR032831">
    <property type="entry name" value="LptM_cons"/>
</dbReference>
<reference evidence="9" key="1">
    <citation type="journal article" date="2019" name="Int. J. Syst. Evol. Microbiol.">
        <title>The Global Catalogue of Microorganisms (GCM) 10K type strain sequencing project: providing services to taxonomists for standard genome sequencing and annotation.</title>
        <authorList>
            <consortium name="The Broad Institute Genomics Platform"/>
            <consortium name="The Broad Institute Genome Sequencing Center for Infectious Disease"/>
            <person name="Wu L."/>
            <person name="Ma J."/>
        </authorList>
    </citation>
    <scope>NUCLEOTIDE SEQUENCE [LARGE SCALE GENOMIC DNA]</scope>
    <source>
        <strain evidence="9">CGMCC 1.10992</strain>
    </source>
</reference>
<evidence type="ECO:0000256" key="4">
    <source>
        <dbReference type="ARBA" id="ARBA00023139"/>
    </source>
</evidence>
<evidence type="ECO:0000256" key="6">
    <source>
        <dbReference type="ARBA" id="ARBA00023288"/>
    </source>
</evidence>
<evidence type="ECO:0000256" key="2">
    <source>
        <dbReference type="ARBA" id="ARBA00022729"/>
    </source>
</evidence>
<dbReference type="NCBIfam" id="NF047847">
    <property type="entry name" value="SS_mature_LptM"/>
    <property type="match status" value="1"/>
</dbReference>
<feature type="region of interest" description="Disordered" evidence="7">
    <location>
        <begin position="30"/>
        <end position="53"/>
    </location>
</feature>
<dbReference type="EMBL" id="JBHUHT010000011">
    <property type="protein sequence ID" value="MFD2096051.1"/>
    <property type="molecule type" value="Genomic_DNA"/>
</dbReference>
<name>A0ABW4XKI3_9GAMM</name>
<protein>
    <submittedName>
        <fullName evidence="8">Lipoprotein</fullName>
    </submittedName>
</protein>
<dbReference type="PROSITE" id="PS51257">
    <property type="entry name" value="PROKAR_LIPOPROTEIN"/>
    <property type="match status" value="1"/>
</dbReference>
<comment type="caution">
    <text evidence="8">The sequence shown here is derived from an EMBL/GenBank/DDBJ whole genome shotgun (WGS) entry which is preliminary data.</text>
</comment>
<keyword evidence="9" id="KW-1185">Reference proteome</keyword>
<gene>
    <name evidence="8" type="ORF">ACFSJ3_08650</name>
</gene>
<evidence type="ECO:0000256" key="3">
    <source>
        <dbReference type="ARBA" id="ARBA00023136"/>
    </source>
</evidence>
<evidence type="ECO:0000256" key="7">
    <source>
        <dbReference type="SAM" id="MobiDB-lite"/>
    </source>
</evidence>
<keyword evidence="6 8" id="KW-0449">Lipoprotein</keyword>
<organism evidence="8 9">
    <name type="scientific">Corallincola platygyrae</name>
    <dbReference type="NCBI Taxonomy" id="1193278"/>
    <lineage>
        <taxon>Bacteria</taxon>
        <taxon>Pseudomonadati</taxon>
        <taxon>Pseudomonadota</taxon>
        <taxon>Gammaproteobacteria</taxon>
        <taxon>Alteromonadales</taxon>
        <taxon>Psychromonadaceae</taxon>
        <taxon>Corallincola</taxon>
    </lineage>
</organism>
<keyword evidence="4" id="KW-0564">Palmitate</keyword>
<keyword evidence="5" id="KW-0998">Cell outer membrane</keyword>
<dbReference type="Proteomes" id="UP001597380">
    <property type="component" value="Unassembled WGS sequence"/>
</dbReference>
<feature type="compositionally biased region" description="Basic and acidic residues" evidence="7">
    <location>
        <begin position="30"/>
        <end position="39"/>
    </location>
</feature>
<feature type="compositionally biased region" description="Pro residues" evidence="7">
    <location>
        <begin position="44"/>
        <end position="53"/>
    </location>
</feature>
<accession>A0ABW4XKI3</accession>
<proteinExistence type="predicted"/>
<keyword evidence="3" id="KW-0472">Membrane</keyword>